<dbReference type="Gene3D" id="2.30.30.40">
    <property type="entry name" value="SH3 Domains"/>
    <property type="match status" value="1"/>
</dbReference>
<accession>A0ABN1A7A2</accession>
<dbReference type="PROSITE" id="PS51781">
    <property type="entry name" value="SH3B"/>
    <property type="match status" value="1"/>
</dbReference>
<protein>
    <recommendedName>
        <fullName evidence="1">SH3b domain-containing protein</fullName>
    </recommendedName>
</protein>
<comment type="caution">
    <text evidence="2">The sequence shown here is derived from an EMBL/GenBank/DDBJ whole genome shotgun (WGS) entry which is preliminary data.</text>
</comment>
<sequence>MDEVSLRVLSEAQSVIRYSSYDISLSEATDMQMRVNPQTDKHYAYVHANHIDEDYKVTASALNVRTGPDTSNDRVGSLSNGTEVNVISEVNGWYQIEYSSGSWVSAAREDVEYYLNPTNFLDDERQRFQFLDLSRTSNASIEVLNNHLGGKGILDGKAQAFIEASRTHGVNDVYLISHAILETGHGSSDLATGIEVGKDKDGNLKLVDDDNRGSLIEIETTYNMYGIGAVDRDPKREGAFEAYRRGWYTPEESIVGGAQFIGDDYIRVGQNTLYKMRWNPDAMDSSGRATHQYATDIGWAYKQVGSMYNLYQELGIDIINLDVPTYSD</sequence>
<dbReference type="InterPro" id="IPR002901">
    <property type="entry name" value="MGlyc_endo_b_GlcNAc-like_dom"/>
</dbReference>
<dbReference type="Proteomes" id="UP001500740">
    <property type="component" value="Unassembled WGS sequence"/>
</dbReference>
<dbReference type="PANTHER" id="PTHR34408">
    <property type="entry name" value="FAMILY PROTEIN, PUTATIVE-RELATED"/>
    <property type="match status" value="1"/>
</dbReference>
<organism evidence="2 3">
    <name type="scientific">Alkalibacillus silvisoli</name>
    <dbReference type="NCBI Taxonomy" id="392823"/>
    <lineage>
        <taxon>Bacteria</taxon>
        <taxon>Bacillati</taxon>
        <taxon>Bacillota</taxon>
        <taxon>Bacilli</taxon>
        <taxon>Bacillales</taxon>
        <taxon>Bacillaceae</taxon>
        <taxon>Alkalibacillus</taxon>
    </lineage>
</organism>
<feature type="domain" description="SH3b" evidence="1">
    <location>
        <begin position="52"/>
        <end position="113"/>
    </location>
</feature>
<keyword evidence="3" id="KW-1185">Reference proteome</keyword>
<proteinExistence type="predicted"/>
<reference evidence="2 3" key="1">
    <citation type="journal article" date="2019" name="Int. J. Syst. Evol. Microbiol.">
        <title>The Global Catalogue of Microorganisms (GCM) 10K type strain sequencing project: providing services to taxonomists for standard genome sequencing and annotation.</title>
        <authorList>
            <consortium name="The Broad Institute Genomics Platform"/>
            <consortium name="The Broad Institute Genome Sequencing Center for Infectious Disease"/>
            <person name="Wu L."/>
            <person name="Ma J."/>
        </authorList>
    </citation>
    <scope>NUCLEOTIDE SEQUENCE [LARGE SCALE GENOMIC DNA]</scope>
    <source>
        <strain evidence="2 3">JCM 14193</strain>
    </source>
</reference>
<dbReference type="PANTHER" id="PTHR34408:SF1">
    <property type="entry name" value="GLYCOSYL HYDROLASE FAMILY 19 DOMAIN-CONTAINING PROTEIN HI_1415"/>
    <property type="match status" value="1"/>
</dbReference>
<dbReference type="Pfam" id="PF01832">
    <property type="entry name" value="Glucosaminidase"/>
    <property type="match status" value="1"/>
</dbReference>
<evidence type="ECO:0000259" key="1">
    <source>
        <dbReference type="PROSITE" id="PS51781"/>
    </source>
</evidence>
<dbReference type="SMART" id="SM00287">
    <property type="entry name" value="SH3b"/>
    <property type="match status" value="1"/>
</dbReference>
<evidence type="ECO:0000313" key="2">
    <source>
        <dbReference type="EMBL" id="GAA0469315.1"/>
    </source>
</evidence>
<dbReference type="Pfam" id="PF08239">
    <property type="entry name" value="SH3_3"/>
    <property type="match status" value="1"/>
</dbReference>
<dbReference type="SMART" id="SM00047">
    <property type="entry name" value="LYZ2"/>
    <property type="match status" value="1"/>
</dbReference>
<gene>
    <name evidence="2" type="ORF">GCM10008935_26440</name>
</gene>
<name>A0ABN1A7A2_9BACI</name>
<evidence type="ECO:0000313" key="3">
    <source>
        <dbReference type="Proteomes" id="UP001500740"/>
    </source>
</evidence>
<dbReference type="EMBL" id="BAAACZ010000026">
    <property type="protein sequence ID" value="GAA0469315.1"/>
    <property type="molecule type" value="Genomic_DNA"/>
</dbReference>
<dbReference type="Gene3D" id="1.10.530.10">
    <property type="match status" value="1"/>
</dbReference>
<dbReference type="InterPro" id="IPR003646">
    <property type="entry name" value="SH3-like_bac-type"/>
</dbReference>
<dbReference type="InterPro" id="IPR052354">
    <property type="entry name" value="Cell_Wall_Dynamics_Protein"/>
</dbReference>